<accession>A0A6A4SA21</accession>
<protein>
    <submittedName>
        <fullName evidence="1">Uncharacterized protein</fullName>
    </submittedName>
</protein>
<sequence>MINLRSCKCVIISRRHQRITSHILTSKGLECCISVSRVGYVTCLSERHNATATDVTLTWFALVISE</sequence>
<reference evidence="1 2" key="1">
    <citation type="submission" date="2019-06" db="EMBL/GenBank/DDBJ databases">
        <title>Draft genomes of female and male turbot (Scophthalmus maximus).</title>
        <authorList>
            <person name="Xu H."/>
            <person name="Xu X.-W."/>
            <person name="Shao C."/>
            <person name="Chen S."/>
        </authorList>
    </citation>
    <scope>NUCLEOTIDE SEQUENCE [LARGE SCALE GENOMIC DNA]</scope>
    <source>
        <strain evidence="1">Ysfricsl-2016a</strain>
        <tissue evidence="1">Blood</tissue>
    </source>
</reference>
<dbReference type="AlphaFoldDB" id="A0A6A4SA21"/>
<dbReference type="Proteomes" id="UP000438429">
    <property type="component" value="Unassembled WGS sequence"/>
</dbReference>
<name>A0A6A4SA21_SCOMX</name>
<comment type="caution">
    <text evidence="1">The sequence shown here is derived from an EMBL/GenBank/DDBJ whole genome shotgun (WGS) entry which is preliminary data.</text>
</comment>
<organism evidence="1 2">
    <name type="scientific">Scophthalmus maximus</name>
    <name type="common">Turbot</name>
    <name type="synonym">Psetta maxima</name>
    <dbReference type="NCBI Taxonomy" id="52904"/>
    <lineage>
        <taxon>Eukaryota</taxon>
        <taxon>Metazoa</taxon>
        <taxon>Chordata</taxon>
        <taxon>Craniata</taxon>
        <taxon>Vertebrata</taxon>
        <taxon>Euteleostomi</taxon>
        <taxon>Actinopterygii</taxon>
        <taxon>Neopterygii</taxon>
        <taxon>Teleostei</taxon>
        <taxon>Neoteleostei</taxon>
        <taxon>Acanthomorphata</taxon>
        <taxon>Carangaria</taxon>
        <taxon>Pleuronectiformes</taxon>
        <taxon>Pleuronectoidei</taxon>
        <taxon>Scophthalmidae</taxon>
        <taxon>Scophthalmus</taxon>
    </lineage>
</organism>
<proteinExistence type="predicted"/>
<dbReference type="EMBL" id="VEVO01000015">
    <property type="protein sequence ID" value="KAF0030027.1"/>
    <property type="molecule type" value="Genomic_DNA"/>
</dbReference>
<evidence type="ECO:0000313" key="2">
    <source>
        <dbReference type="Proteomes" id="UP000438429"/>
    </source>
</evidence>
<gene>
    <name evidence="1" type="ORF">F2P81_016758</name>
</gene>
<evidence type="ECO:0000313" key="1">
    <source>
        <dbReference type="EMBL" id="KAF0030027.1"/>
    </source>
</evidence>